<feature type="compositionally biased region" description="Basic and acidic residues" evidence="2">
    <location>
        <begin position="20"/>
        <end position="51"/>
    </location>
</feature>
<dbReference type="SUPFAM" id="SSF75217">
    <property type="entry name" value="alpha/beta knot"/>
    <property type="match status" value="2"/>
</dbReference>
<evidence type="ECO:0008006" key="4">
    <source>
        <dbReference type="Google" id="ProtNLM"/>
    </source>
</evidence>
<gene>
    <name evidence="3" type="ORF">PCOL08062_LOCUS4005</name>
</gene>
<dbReference type="PANTHER" id="PTHR12150:SF13">
    <property type="entry name" value="METHYLTRANSFERASE C9ORF114-RELATED"/>
    <property type="match status" value="1"/>
</dbReference>
<dbReference type="Pfam" id="PF02598">
    <property type="entry name" value="Methyltrn_RNA_3"/>
    <property type="match status" value="1"/>
</dbReference>
<feature type="region of interest" description="Disordered" evidence="2">
    <location>
        <begin position="1"/>
        <end position="126"/>
    </location>
</feature>
<accession>A0A7R9TH50</accession>
<dbReference type="InterPro" id="IPR003750">
    <property type="entry name" value="Put_MeTrfase-C9orf114-like"/>
</dbReference>
<evidence type="ECO:0000313" key="3">
    <source>
        <dbReference type="EMBL" id="CAD8235208.1"/>
    </source>
</evidence>
<evidence type="ECO:0000256" key="1">
    <source>
        <dbReference type="ARBA" id="ARBA00009841"/>
    </source>
</evidence>
<feature type="compositionally biased region" description="Gly residues" evidence="2">
    <location>
        <begin position="82"/>
        <end position="91"/>
    </location>
</feature>
<dbReference type="CDD" id="cd18086">
    <property type="entry name" value="HsC9orf114-like"/>
    <property type="match status" value="1"/>
</dbReference>
<dbReference type="PANTHER" id="PTHR12150">
    <property type="entry name" value="CLASS IV SAM-BINDING METHYLTRANSFERASE-RELATED"/>
    <property type="match status" value="1"/>
</dbReference>
<dbReference type="InterPro" id="IPR029028">
    <property type="entry name" value="Alpha/beta_knot_MTases"/>
</dbReference>
<dbReference type="Gene3D" id="3.40.1280.10">
    <property type="match status" value="2"/>
</dbReference>
<dbReference type="InterPro" id="IPR029026">
    <property type="entry name" value="tRNA_m1G_MTases_N"/>
</dbReference>
<protein>
    <recommendedName>
        <fullName evidence="4">RNA methyltransferase</fullName>
    </recommendedName>
</protein>
<comment type="similarity">
    <text evidence="1">Belongs to the class IV-like SAM-binding methyltransferase superfamily.</text>
</comment>
<sequence>MGRKEKEHRAWCIANGIEPVEEKKSNKRKERDEAHEQRAAEVECEARRREAAQSWGGAGGDAAEGRGDEGHGDGPQQQAEAWGGGGGGGGSNEQVEDPARAAAAAAADYGVAPSRAPPRPTEAGHDLPTLTIALPGSIVENTQSFELATALAGQIARAAAVFRVDEIVVFEEETMSGSSKWRSTIGGGASAGGGGDGPTVFLARVLQYLEMPQYLRKALIPMHRDLRLAGLLPPTDMPHHPRRHEWSVYREGVTVGDGASSRGEGTPVDVGLDAPVSIAQELPKGMRVTVRMGPEPRVSGGDRGGRGYGGGYNYSGTHGKWDVKGIKAAVAPTEPRAVEGAYNGYTVRCASGLSGVFSGCPWEGGYDLCLGTSEHGVPLSSDAVKPDHKHLMVVLGGLYGLEASAKSDPQLQGVDVATLFDAYINTCPEQGSRTIRTEEALLITLSAMQPFMPAYA</sequence>
<reference evidence="3" key="1">
    <citation type="submission" date="2021-01" db="EMBL/GenBank/DDBJ databases">
        <authorList>
            <person name="Corre E."/>
            <person name="Pelletier E."/>
            <person name="Niang G."/>
            <person name="Scheremetjew M."/>
            <person name="Finn R."/>
            <person name="Kale V."/>
            <person name="Holt S."/>
            <person name="Cochrane G."/>
            <person name="Meng A."/>
            <person name="Brown T."/>
            <person name="Cohen L."/>
        </authorList>
    </citation>
    <scope>NUCLEOTIDE SEQUENCE</scope>
    <source>
        <strain evidence="3">CCMP1413</strain>
    </source>
</reference>
<organism evidence="3">
    <name type="scientific">Prasinoderma coloniale</name>
    <dbReference type="NCBI Taxonomy" id="156133"/>
    <lineage>
        <taxon>Eukaryota</taxon>
        <taxon>Viridiplantae</taxon>
        <taxon>Prasinodermophyta</taxon>
        <taxon>Prasinodermophyceae</taxon>
        <taxon>Prasinodermales</taxon>
        <taxon>Prasinodermaceae</taxon>
        <taxon>Prasinoderma</taxon>
    </lineage>
</organism>
<dbReference type="AlphaFoldDB" id="A0A7R9TH50"/>
<evidence type="ECO:0000256" key="2">
    <source>
        <dbReference type="SAM" id="MobiDB-lite"/>
    </source>
</evidence>
<feature type="compositionally biased region" description="Basic and acidic residues" evidence="2">
    <location>
        <begin position="63"/>
        <end position="72"/>
    </location>
</feature>
<name>A0A7R9TH50_9VIRI</name>
<proteinExistence type="inferred from homology"/>
<feature type="compositionally biased region" description="Basic and acidic residues" evidence="2">
    <location>
        <begin position="1"/>
        <end position="10"/>
    </location>
</feature>
<dbReference type="EMBL" id="HBDZ01005225">
    <property type="protein sequence ID" value="CAD8235208.1"/>
    <property type="molecule type" value="Transcribed_RNA"/>
</dbReference>